<feature type="compositionally biased region" description="Basic and acidic residues" evidence="1">
    <location>
        <begin position="355"/>
        <end position="369"/>
    </location>
</feature>
<evidence type="ECO:0000259" key="2">
    <source>
        <dbReference type="PROSITE" id="PS00028"/>
    </source>
</evidence>
<feature type="domain" description="C2H2-type" evidence="2">
    <location>
        <begin position="453"/>
        <end position="474"/>
    </location>
</feature>
<dbReference type="Ensembl" id="ENSAMXT00000046894.1">
    <property type="protein sequence ID" value="ENSAMXP00000029912.1"/>
    <property type="gene ID" value="ENSAMXG00000042115.1"/>
</dbReference>
<feature type="compositionally biased region" description="Basic and acidic residues" evidence="1">
    <location>
        <begin position="334"/>
        <end position="344"/>
    </location>
</feature>
<reference evidence="3" key="4">
    <citation type="submission" date="2025-09" db="UniProtKB">
        <authorList>
            <consortium name="Ensembl"/>
        </authorList>
    </citation>
    <scope>IDENTIFICATION</scope>
</reference>
<feature type="region of interest" description="Disordered" evidence="1">
    <location>
        <begin position="334"/>
        <end position="439"/>
    </location>
</feature>
<feature type="domain" description="C2H2-type" evidence="2">
    <location>
        <begin position="510"/>
        <end position="531"/>
    </location>
</feature>
<reference evidence="4" key="1">
    <citation type="submission" date="2013-03" db="EMBL/GenBank/DDBJ databases">
        <authorList>
            <person name="Jeffery W."/>
            <person name="Warren W."/>
            <person name="Wilson R.K."/>
        </authorList>
    </citation>
    <scope>NUCLEOTIDE SEQUENCE</scope>
    <source>
        <strain evidence="4">female</strain>
    </source>
</reference>
<keyword evidence="4" id="KW-1185">Reference proteome</keyword>
<organism evidence="3 4">
    <name type="scientific">Astyanax mexicanus</name>
    <name type="common">Blind cave fish</name>
    <name type="synonym">Astyanax fasciatus mexicanus</name>
    <dbReference type="NCBI Taxonomy" id="7994"/>
    <lineage>
        <taxon>Eukaryota</taxon>
        <taxon>Metazoa</taxon>
        <taxon>Chordata</taxon>
        <taxon>Craniata</taxon>
        <taxon>Vertebrata</taxon>
        <taxon>Euteleostomi</taxon>
        <taxon>Actinopterygii</taxon>
        <taxon>Neopterygii</taxon>
        <taxon>Teleostei</taxon>
        <taxon>Ostariophysi</taxon>
        <taxon>Characiformes</taxon>
        <taxon>Characoidei</taxon>
        <taxon>Acestrorhamphidae</taxon>
        <taxon>Acestrorhamphinae</taxon>
        <taxon>Astyanax</taxon>
    </lineage>
</organism>
<dbReference type="Gene3D" id="3.30.160.60">
    <property type="entry name" value="Classic Zinc Finger"/>
    <property type="match status" value="1"/>
</dbReference>
<reference evidence="4" key="2">
    <citation type="journal article" date="2014" name="Nat. Commun.">
        <title>The cavefish genome reveals candidate genes for eye loss.</title>
        <authorList>
            <person name="McGaugh S.E."/>
            <person name="Gross J.B."/>
            <person name="Aken B."/>
            <person name="Blin M."/>
            <person name="Borowsky R."/>
            <person name="Chalopin D."/>
            <person name="Hinaux H."/>
            <person name="Jeffery W.R."/>
            <person name="Keene A."/>
            <person name="Ma L."/>
            <person name="Minx P."/>
            <person name="Murphy D."/>
            <person name="O'Quin K.E."/>
            <person name="Retaux S."/>
            <person name="Rohner N."/>
            <person name="Searle S.M."/>
            <person name="Stahl B.A."/>
            <person name="Tabin C."/>
            <person name="Volff J.N."/>
            <person name="Yoshizawa M."/>
            <person name="Warren W.C."/>
        </authorList>
    </citation>
    <scope>NUCLEOTIDE SEQUENCE [LARGE SCALE GENOMIC DNA]</scope>
    <source>
        <strain evidence="4">female</strain>
    </source>
</reference>
<dbReference type="AlphaFoldDB" id="A0A3B1IJ52"/>
<feature type="region of interest" description="Disordered" evidence="1">
    <location>
        <begin position="249"/>
        <end position="321"/>
    </location>
</feature>
<name>A0A3B1IJ52_ASTMX</name>
<feature type="compositionally biased region" description="Polar residues" evidence="1">
    <location>
        <begin position="272"/>
        <end position="295"/>
    </location>
</feature>
<protein>
    <submittedName>
        <fullName evidence="3">Zinc finger protein 800-like</fullName>
    </submittedName>
</protein>
<dbReference type="PROSITE" id="PS00028">
    <property type="entry name" value="ZINC_FINGER_C2H2_1"/>
    <property type="match status" value="2"/>
</dbReference>
<dbReference type="GeneTree" id="ENSGT00390000008140"/>
<dbReference type="PANTHER" id="PTHR21020:SF0">
    <property type="entry name" value="ZINC FINGER PROTEIN 800"/>
    <property type="match status" value="1"/>
</dbReference>
<dbReference type="PANTHER" id="PTHR21020">
    <property type="entry name" value="ZINC FINGER PROTEIN 800"/>
    <property type="match status" value="1"/>
</dbReference>
<dbReference type="SMART" id="SM00355">
    <property type="entry name" value="ZnF_C2H2"/>
    <property type="match status" value="3"/>
</dbReference>
<dbReference type="Proteomes" id="UP000018467">
    <property type="component" value="Unassembled WGS sequence"/>
</dbReference>
<feature type="compositionally biased region" description="Basic and acidic residues" evidence="1">
    <location>
        <begin position="254"/>
        <end position="265"/>
    </location>
</feature>
<feature type="compositionally biased region" description="Polar residues" evidence="1">
    <location>
        <begin position="389"/>
        <end position="435"/>
    </location>
</feature>
<feature type="compositionally biased region" description="Basic and acidic residues" evidence="1">
    <location>
        <begin position="307"/>
        <end position="317"/>
    </location>
</feature>
<dbReference type="InterPro" id="IPR013087">
    <property type="entry name" value="Znf_C2H2_type"/>
</dbReference>
<dbReference type="InParanoid" id="A0A3B1IJ52"/>
<dbReference type="Bgee" id="ENSAMXG00000042115">
    <property type="expression patterns" value="Expressed in testis and 6 other cell types or tissues"/>
</dbReference>
<sequence>MEGMVQSRSLPMRMRNSVQNQGVKQTFKKKKSNSVNKKSVAETYCQTVTMQIKTEDIPAEGLTISNHSQNGTGPYCDQPTLQCPQTPNATLVYSTELGDPPLLRQPQPTTMTGIQQIIECFRSGTVRAKLTLLKEVDTIFECQLCRSLFRGIPNLLEHRQSYCLSRHPEPEDPSQVMKDLLEAVFPQTDCQESPLEVIDEPVYRDQTPAPVPDSQQQNPTLWKLCGREPVVVLRRVHQLQHTLSVTVDSVSQERGGREQIDREANCGEGSLSPAQDTMSSPKNDLELNSTFQSNVKKQRYSTRKAVGLKDGEKDSSRVNRRKIIRQQTPVIERNVRALRKDTAKKAKSMLGPESMKGERGEASKKEHLSAGKMCSVGQRSPDKEPKAHGNSNEVQCNSSQDGTTPASTAQPDQHLSTSTTPVPQKQLNSKPNTADVSPKGQRVIPWMKDLFYCGLCKCKYSSQVLLMKHMSIAHKFLLLGNSPAASRTPPSRGAKTKVKPEDKAFVRVYCWFCGKPFFTKKAVRRHCHRDHRQKLQEINVLLKQDTGNSLVRELQSLESGFVARHTPPAPSLQAR</sequence>
<accession>A0A3B1IJ52</accession>
<evidence type="ECO:0000256" key="1">
    <source>
        <dbReference type="SAM" id="MobiDB-lite"/>
    </source>
</evidence>
<proteinExistence type="predicted"/>
<dbReference type="InterPro" id="IPR039149">
    <property type="entry name" value="ZNF800"/>
</dbReference>
<evidence type="ECO:0000313" key="4">
    <source>
        <dbReference type="Proteomes" id="UP000018467"/>
    </source>
</evidence>
<evidence type="ECO:0000313" key="3">
    <source>
        <dbReference type="Ensembl" id="ENSAMXP00000029912.1"/>
    </source>
</evidence>
<reference evidence="3" key="3">
    <citation type="submission" date="2025-08" db="UniProtKB">
        <authorList>
            <consortium name="Ensembl"/>
        </authorList>
    </citation>
    <scope>IDENTIFICATION</scope>
</reference>